<dbReference type="AlphaFoldDB" id="A0A378JMF4"/>
<sequence>MLVQAIILGMIDKMKRMIFFNKISKPTHKVERSLNLFKKDIDNRYEKLAAVYSYLDTLKEKQKYLLQERKKKNDKQIDKELEYINNDINYLNNKLLEEKPEERLKEMRLKYKNLKAQFDALKEEKI</sequence>
<name>A0A378JMF4_9GAMM</name>
<protein>
    <submittedName>
        <fullName evidence="1">Uncharacterized protein</fullName>
    </submittedName>
</protein>
<evidence type="ECO:0000313" key="1">
    <source>
        <dbReference type="EMBL" id="STX52415.1"/>
    </source>
</evidence>
<gene>
    <name evidence="1" type="ORF">NCTC13316_02528</name>
</gene>
<evidence type="ECO:0000313" key="2">
    <source>
        <dbReference type="Proteomes" id="UP000254794"/>
    </source>
</evidence>
<organism evidence="1 2">
    <name type="scientific">Legionella busanensis</name>
    <dbReference type="NCBI Taxonomy" id="190655"/>
    <lineage>
        <taxon>Bacteria</taxon>
        <taxon>Pseudomonadati</taxon>
        <taxon>Pseudomonadota</taxon>
        <taxon>Gammaproteobacteria</taxon>
        <taxon>Legionellales</taxon>
        <taxon>Legionellaceae</taxon>
        <taxon>Legionella</taxon>
    </lineage>
</organism>
<dbReference type="OrthoDB" id="9953843at2"/>
<keyword evidence="2" id="KW-1185">Reference proteome</keyword>
<proteinExistence type="predicted"/>
<dbReference type="EMBL" id="UGOD01000001">
    <property type="protein sequence ID" value="STX52415.1"/>
    <property type="molecule type" value="Genomic_DNA"/>
</dbReference>
<reference evidence="1 2" key="1">
    <citation type="submission" date="2018-06" db="EMBL/GenBank/DDBJ databases">
        <authorList>
            <consortium name="Pathogen Informatics"/>
            <person name="Doyle S."/>
        </authorList>
    </citation>
    <scope>NUCLEOTIDE SEQUENCE [LARGE SCALE GENOMIC DNA]</scope>
    <source>
        <strain evidence="1 2">NCTC13316</strain>
    </source>
</reference>
<dbReference type="RefSeq" id="WP_115331978.1">
    <property type="nucleotide sequence ID" value="NZ_CAAAHP010000006.1"/>
</dbReference>
<dbReference type="Proteomes" id="UP000254794">
    <property type="component" value="Unassembled WGS sequence"/>
</dbReference>
<accession>A0A378JMF4</accession>